<sequence length="47" mass="5183">MPPADLDVHESAQDLCQGTRPGAFPDCCGQYSTKSERRVLWRAQGCT</sequence>
<reference evidence="1 2" key="1">
    <citation type="submission" date="2018-03" db="EMBL/GenBank/DDBJ databases">
        <title>Diversity of phytobeneficial traits revealed by whole-genome analysis of worldwide-isolated phenazine-producing Pseudomonas spp.</title>
        <authorList>
            <person name="Biessy A."/>
            <person name="Novinscak A."/>
            <person name="Blom J."/>
            <person name="Leger G."/>
            <person name="Thomashow L.S."/>
            <person name="Cazorla F.M."/>
            <person name="Josic D."/>
            <person name="Filion M."/>
        </authorList>
    </citation>
    <scope>NUCLEOTIDE SEQUENCE [LARGE SCALE GENOMIC DNA]</scope>
    <source>
        <strain evidence="1 2">B25</strain>
    </source>
</reference>
<dbReference type="AlphaFoldDB" id="A0A3G7TIX6"/>
<proteinExistence type="predicted"/>
<name>A0A3G7TIX6_9PSED</name>
<evidence type="ECO:0000313" key="2">
    <source>
        <dbReference type="Proteomes" id="UP000268048"/>
    </source>
</evidence>
<gene>
    <name evidence="1" type="ORF">C4K04_0599</name>
</gene>
<organism evidence="1 2">
    <name type="scientific">Pseudomonas chlororaphis</name>
    <dbReference type="NCBI Taxonomy" id="587753"/>
    <lineage>
        <taxon>Bacteria</taxon>
        <taxon>Pseudomonadati</taxon>
        <taxon>Pseudomonadota</taxon>
        <taxon>Gammaproteobacteria</taxon>
        <taxon>Pseudomonadales</taxon>
        <taxon>Pseudomonadaceae</taxon>
        <taxon>Pseudomonas</taxon>
    </lineage>
</organism>
<dbReference type="EMBL" id="CP027753">
    <property type="protein sequence ID" value="AZE46299.1"/>
    <property type="molecule type" value="Genomic_DNA"/>
</dbReference>
<protein>
    <submittedName>
        <fullName evidence="1">Uncharacterized protein</fullName>
    </submittedName>
</protein>
<dbReference type="Proteomes" id="UP000268048">
    <property type="component" value="Chromosome"/>
</dbReference>
<accession>A0A3G7TIX6</accession>
<evidence type="ECO:0000313" key="1">
    <source>
        <dbReference type="EMBL" id="AZE46299.1"/>
    </source>
</evidence>